<organism evidence="4">
    <name type="scientific">uncultured Chloroflexota bacterium</name>
    <dbReference type="NCBI Taxonomy" id="166587"/>
    <lineage>
        <taxon>Bacteria</taxon>
        <taxon>Bacillati</taxon>
        <taxon>Chloroflexota</taxon>
        <taxon>environmental samples</taxon>
    </lineage>
</organism>
<keyword evidence="1 4" id="KW-0808">Transferase</keyword>
<reference evidence="4" key="2">
    <citation type="journal article" date="2012" name="PLoS ONE">
        <title>A Deeply Branching Thermophilic Bacterium with an Ancient Acetyl-CoA Pathway Dominates a Subsurface Ecosystem.</title>
        <authorList>
            <person name="Takami H."/>
            <person name="Noguchi H."/>
            <person name="Takaki Y."/>
            <person name="Uchiyama I."/>
            <person name="Toyoda A."/>
            <person name="Nishi S."/>
            <person name="Chee G.-J."/>
            <person name="Arai W."/>
            <person name="Nunoura T."/>
            <person name="Itoh T."/>
            <person name="Hattori M."/>
            <person name="Takai K."/>
        </authorList>
    </citation>
    <scope>NUCLEOTIDE SEQUENCE</scope>
</reference>
<evidence type="ECO:0000256" key="2">
    <source>
        <dbReference type="ARBA" id="ARBA00023180"/>
    </source>
</evidence>
<dbReference type="AlphaFoldDB" id="H5SQ66"/>
<name>H5SQ66_9CHLR</name>
<dbReference type="SUPFAM" id="SSF52540">
    <property type="entry name" value="P-loop containing nucleoside triphosphate hydrolases"/>
    <property type="match status" value="1"/>
</dbReference>
<reference evidence="4" key="1">
    <citation type="journal article" date="2005" name="Environ. Microbiol.">
        <title>Genetic and functional properties of uncultivated thermophilic crenarchaeotes from a subsurface gold mine as revealed by analysis of genome fragments.</title>
        <authorList>
            <person name="Nunoura T."/>
            <person name="Hirayama H."/>
            <person name="Takami H."/>
            <person name="Oida H."/>
            <person name="Nishi S."/>
            <person name="Shimamura S."/>
            <person name="Suzuki Y."/>
            <person name="Inagaki F."/>
            <person name="Takai K."/>
            <person name="Nealson K.H."/>
            <person name="Horikoshi K."/>
        </authorList>
    </citation>
    <scope>NUCLEOTIDE SEQUENCE</scope>
</reference>
<dbReference type="Gene3D" id="3.40.50.300">
    <property type="entry name" value="P-loop containing nucleotide triphosphate hydrolases"/>
    <property type="match status" value="1"/>
</dbReference>
<dbReference type="GO" id="GO:0008146">
    <property type="term" value="F:sulfotransferase activity"/>
    <property type="evidence" value="ECO:0007669"/>
    <property type="project" value="InterPro"/>
</dbReference>
<gene>
    <name evidence="4" type="ORF">HGMM_F55G01C30</name>
</gene>
<dbReference type="EMBL" id="AP011799">
    <property type="protein sequence ID" value="BAL58302.1"/>
    <property type="molecule type" value="Genomic_DNA"/>
</dbReference>
<dbReference type="PANTHER" id="PTHR10605">
    <property type="entry name" value="HEPARAN SULFATE SULFOTRANSFERASE"/>
    <property type="match status" value="1"/>
</dbReference>
<evidence type="ECO:0000313" key="4">
    <source>
        <dbReference type="EMBL" id="BAL58302.1"/>
    </source>
</evidence>
<evidence type="ECO:0000256" key="1">
    <source>
        <dbReference type="ARBA" id="ARBA00022679"/>
    </source>
</evidence>
<dbReference type="InterPro" id="IPR037359">
    <property type="entry name" value="NST/OST"/>
</dbReference>
<feature type="domain" description="Sulfotransferase" evidence="3">
    <location>
        <begin position="7"/>
        <end position="192"/>
    </location>
</feature>
<dbReference type="InterPro" id="IPR000863">
    <property type="entry name" value="Sulfotransferase_dom"/>
</dbReference>
<dbReference type="InterPro" id="IPR027417">
    <property type="entry name" value="P-loop_NTPase"/>
</dbReference>
<accession>H5SQ66</accession>
<sequence>MSSNRIDFLCVGAEKSGTTWLDQVLRQHPQVILPRRKELHYFNRAFVENPSLKNHNFDKPIEWYLSFFPPAGPDQIRGEVCPSYLWDEFAPQRIFEFNPEIKIFMILRDPVERTLSAWRYLMQRGLIRETSLSLDSLLRHSELLLKRSAYFEQVKRYLSIFPKNQVMIFLFDDMRKDHEEFIKKIERFLGIMEFVPQNITEKVNVTGEPLLPVLNRSLAQFRNIARSHLPPWALDGIRQLGLAEGLEQLRQLNRFHERSSSREVVKEEIRQWLMEYFREDIARLEDLLGVELSAWKR</sequence>
<keyword evidence="2" id="KW-0325">Glycoprotein</keyword>
<protein>
    <submittedName>
        <fullName evidence="4">Sulfotransferase</fullName>
    </submittedName>
</protein>
<proteinExistence type="predicted"/>
<dbReference type="PANTHER" id="PTHR10605:SF56">
    <property type="entry name" value="BIFUNCTIONAL HEPARAN SULFATE N-DEACETYLASE_N-SULFOTRANSFERASE"/>
    <property type="match status" value="1"/>
</dbReference>
<evidence type="ECO:0000259" key="3">
    <source>
        <dbReference type="Pfam" id="PF00685"/>
    </source>
</evidence>
<dbReference type="Pfam" id="PF00685">
    <property type="entry name" value="Sulfotransfer_1"/>
    <property type="match status" value="1"/>
</dbReference>